<evidence type="ECO:0000313" key="13">
    <source>
        <dbReference type="Proteomes" id="UP000035268"/>
    </source>
</evidence>
<dbReference type="InterPro" id="IPR002376">
    <property type="entry name" value="Formyl_transf_N"/>
</dbReference>
<dbReference type="OrthoDB" id="9802815at2"/>
<dbReference type="AlphaFoldDB" id="A0A0G3EB02"/>
<dbReference type="STRING" id="1307763.L21SP4_00169"/>
<feature type="domain" description="Formyl transferase N-terminal" evidence="10">
    <location>
        <begin position="1"/>
        <end position="179"/>
    </location>
</feature>
<name>A0A0G3EB02_9BACT</name>
<dbReference type="InterPro" id="IPR036477">
    <property type="entry name" value="Formyl_transf_N_sf"/>
</dbReference>
<dbReference type="InterPro" id="IPR005794">
    <property type="entry name" value="Fmt"/>
</dbReference>
<dbReference type="KEGG" id="vbl:L21SP4_00169"/>
<evidence type="ECO:0000256" key="5">
    <source>
        <dbReference type="ARBA" id="ARBA00022679"/>
    </source>
</evidence>
<evidence type="ECO:0000259" key="11">
    <source>
        <dbReference type="Pfam" id="PF02911"/>
    </source>
</evidence>
<feature type="domain" description="Formyl transferase C-terminal" evidence="11">
    <location>
        <begin position="204"/>
        <end position="302"/>
    </location>
</feature>
<evidence type="ECO:0000259" key="10">
    <source>
        <dbReference type="Pfam" id="PF00551"/>
    </source>
</evidence>
<keyword evidence="5 8" id="KW-0808">Transferase</keyword>
<evidence type="ECO:0000256" key="6">
    <source>
        <dbReference type="ARBA" id="ARBA00022917"/>
    </source>
</evidence>
<dbReference type="InterPro" id="IPR001555">
    <property type="entry name" value="GART_AS"/>
</dbReference>
<organism evidence="12 13">
    <name type="scientific">Kiritimatiella glycovorans</name>
    <dbReference type="NCBI Taxonomy" id="1307763"/>
    <lineage>
        <taxon>Bacteria</taxon>
        <taxon>Pseudomonadati</taxon>
        <taxon>Kiritimatiellota</taxon>
        <taxon>Kiritimatiellia</taxon>
        <taxon>Kiritimatiellales</taxon>
        <taxon>Kiritimatiellaceae</taxon>
        <taxon>Kiritimatiella</taxon>
    </lineage>
</organism>
<reference evidence="12 13" key="2">
    <citation type="journal article" date="2016" name="ISME J.">
        <title>Characterization of the first cultured representative of Verrucomicrobia subdivision 5 indicates the proposal of a novel phylum.</title>
        <authorList>
            <person name="Spring S."/>
            <person name="Bunk B."/>
            <person name="Sproer C."/>
            <person name="Schumann P."/>
            <person name="Rohde M."/>
            <person name="Tindall B.J."/>
            <person name="Klenk H.P."/>
        </authorList>
    </citation>
    <scope>NUCLEOTIDE SEQUENCE [LARGE SCALE GENOMIC DNA]</scope>
    <source>
        <strain evidence="12 13">L21-Fru-AB</strain>
    </source>
</reference>
<evidence type="ECO:0000256" key="8">
    <source>
        <dbReference type="HAMAP-Rule" id="MF_00182"/>
    </source>
</evidence>
<dbReference type="InterPro" id="IPR011034">
    <property type="entry name" value="Formyl_transferase-like_C_sf"/>
</dbReference>
<evidence type="ECO:0000256" key="3">
    <source>
        <dbReference type="ARBA" id="ARBA00012261"/>
    </source>
</evidence>
<keyword evidence="6 8" id="KW-0648">Protein biosynthesis</keyword>
<dbReference type="CDD" id="cd08646">
    <property type="entry name" value="FMT_core_Met-tRNA-FMT_N"/>
    <property type="match status" value="1"/>
</dbReference>
<evidence type="ECO:0000313" key="12">
    <source>
        <dbReference type="EMBL" id="AKJ63453.1"/>
    </source>
</evidence>
<dbReference type="HAMAP" id="MF_00182">
    <property type="entry name" value="Formyl_trans"/>
    <property type="match status" value="1"/>
</dbReference>
<comment type="similarity">
    <text evidence="2 8">Belongs to the Fmt family.</text>
</comment>
<evidence type="ECO:0000256" key="7">
    <source>
        <dbReference type="ARBA" id="ARBA00048558"/>
    </source>
</evidence>
<dbReference type="EC" id="2.1.2.9" evidence="3 8"/>
<dbReference type="Pfam" id="PF02911">
    <property type="entry name" value="Formyl_trans_C"/>
    <property type="match status" value="1"/>
</dbReference>
<dbReference type="PROSITE" id="PS00373">
    <property type="entry name" value="GART"/>
    <property type="match status" value="1"/>
</dbReference>
<dbReference type="Proteomes" id="UP000035268">
    <property type="component" value="Chromosome"/>
</dbReference>
<dbReference type="GO" id="GO:0004479">
    <property type="term" value="F:methionyl-tRNA formyltransferase activity"/>
    <property type="evidence" value="ECO:0007669"/>
    <property type="project" value="UniProtKB-UniRule"/>
</dbReference>
<dbReference type="SUPFAM" id="SSF50486">
    <property type="entry name" value="FMT C-terminal domain-like"/>
    <property type="match status" value="1"/>
</dbReference>
<dbReference type="PATRIC" id="fig|1609981.3.peg.179"/>
<comment type="function">
    <text evidence="1 8">Attaches a formyl group to the free amino group of methionyl-tRNA(fMet). The formyl group appears to play a dual role in the initiator identity of N-formylmethionyl-tRNA by promoting its recognition by IF2 and preventing the misappropriation of this tRNA by the elongation apparatus.</text>
</comment>
<dbReference type="NCBIfam" id="TIGR00460">
    <property type="entry name" value="fmt"/>
    <property type="match status" value="1"/>
</dbReference>
<gene>
    <name evidence="8 12" type="primary">fmt</name>
    <name evidence="12" type="ORF">L21SP4_00169</name>
</gene>
<dbReference type="PANTHER" id="PTHR11138">
    <property type="entry name" value="METHIONYL-TRNA FORMYLTRANSFERASE"/>
    <property type="match status" value="1"/>
</dbReference>
<dbReference type="SUPFAM" id="SSF53328">
    <property type="entry name" value="Formyltransferase"/>
    <property type="match status" value="1"/>
</dbReference>
<dbReference type="InterPro" id="IPR044135">
    <property type="entry name" value="Met-tRNA-FMT_C"/>
</dbReference>
<accession>A0A0G3EB02</accession>
<dbReference type="RefSeq" id="WP_052880880.1">
    <property type="nucleotide sequence ID" value="NZ_CP010904.1"/>
</dbReference>
<dbReference type="Pfam" id="PF00551">
    <property type="entry name" value="Formyl_trans_N"/>
    <property type="match status" value="1"/>
</dbReference>
<feature type="region of interest" description="Disordered" evidence="9">
    <location>
        <begin position="292"/>
        <end position="311"/>
    </location>
</feature>
<dbReference type="GO" id="GO:0005829">
    <property type="term" value="C:cytosol"/>
    <property type="evidence" value="ECO:0007669"/>
    <property type="project" value="TreeGrafter"/>
</dbReference>
<comment type="catalytic activity">
    <reaction evidence="7 8">
        <text>L-methionyl-tRNA(fMet) + (6R)-10-formyltetrahydrofolate = N-formyl-L-methionyl-tRNA(fMet) + (6S)-5,6,7,8-tetrahydrofolate + H(+)</text>
        <dbReference type="Rhea" id="RHEA:24380"/>
        <dbReference type="Rhea" id="RHEA-COMP:9952"/>
        <dbReference type="Rhea" id="RHEA-COMP:9953"/>
        <dbReference type="ChEBI" id="CHEBI:15378"/>
        <dbReference type="ChEBI" id="CHEBI:57453"/>
        <dbReference type="ChEBI" id="CHEBI:78530"/>
        <dbReference type="ChEBI" id="CHEBI:78844"/>
        <dbReference type="ChEBI" id="CHEBI:195366"/>
        <dbReference type="EC" id="2.1.2.9"/>
    </reaction>
</comment>
<evidence type="ECO:0000256" key="9">
    <source>
        <dbReference type="SAM" id="MobiDB-lite"/>
    </source>
</evidence>
<dbReference type="CDD" id="cd08704">
    <property type="entry name" value="Met_tRNA_FMT_C"/>
    <property type="match status" value="1"/>
</dbReference>
<proteinExistence type="inferred from homology"/>
<dbReference type="EMBL" id="CP010904">
    <property type="protein sequence ID" value="AKJ63453.1"/>
    <property type="molecule type" value="Genomic_DNA"/>
</dbReference>
<keyword evidence="13" id="KW-1185">Reference proteome</keyword>
<feature type="binding site" evidence="8">
    <location>
        <begin position="110"/>
        <end position="113"/>
    </location>
    <ligand>
        <name>(6S)-5,6,7,8-tetrahydrofolate</name>
        <dbReference type="ChEBI" id="CHEBI:57453"/>
    </ligand>
</feature>
<evidence type="ECO:0000256" key="4">
    <source>
        <dbReference type="ARBA" id="ARBA00016014"/>
    </source>
</evidence>
<evidence type="ECO:0000256" key="2">
    <source>
        <dbReference type="ARBA" id="ARBA00010699"/>
    </source>
</evidence>
<dbReference type="InterPro" id="IPR037022">
    <property type="entry name" value="Formyl_trans_C_sf"/>
</dbReference>
<sequence length="311" mass="33796">MKVVFMGSGRIAVPSLERLLKAEGLRVPLVVTAPDRPGGRKRRLRPCPVKARALELECAVWTPEKPGHPASMEMFRSVAPDVFAVAAYGQYLPRRVLDLAPHGGINMHPSLLPRYRGAAPIPWTLVNGDEETGVTIIEVAEKMDAGDILLQERLPVDPEDTTASLEDRLGVLGARMLEDAVRALACGTAAPRPQEESAATSVRKLRKEDGRIDWTLGAEEIRNRIRAFNPWPACFCFPPCLEGEPLKILRAEREQGCGCPGEVLRVSGRGPQVACGSGALCLTRVQPPGKRPMSGGDFINGHEVPPGERWG</sequence>
<reference evidence="13" key="1">
    <citation type="submission" date="2015-02" db="EMBL/GenBank/DDBJ databases">
        <title>Description and complete genome sequence of the first cultured representative of the subdivision 5 of the Verrucomicrobia phylum.</title>
        <authorList>
            <person name="Spring S."/>
            <person name="Bunk B."/>
            <person name="Sproer C."/>
            <person name="Klenk H.-P."/>
        </authorList>
    </citation>
    <scope>NUCLEOTIDE SEQUENCE [LARGE SCALE GENOMIC DNA]</scope>
    <source>
        <strain evidence="13">L21-Fru-AB</strain>
    </source>
</reference>
<dbReference type="InterPro" id="IPR005793">
    <property type="entry name" value="Formyl_trans_C"/>
</dbReference>
<dbReference type="Gene3D" id="3.40.50.170">
    <property type="entry name" value="Formyl transferase, N-terminal domain"/>
    <property type="match status" value="1"/>
</dbReference>
<dbReference type="Gene3D" id="3.10.25.10">
    <property type="entry name" value="Formyl transferase, C-terminal domain"/>
    <property type="match status" value="1"/>
</dbReference>
<evidence type="ECO:0000256" key="1">
    <source>
        <dbReference type="ARBA" id="ARBA00002606"/>
    </source>
</evidence>
<dbReference type="InterPro" id="IPR041711">
    <property type="entry name" value="Met-tRNA-FMT_N"/>
</dbReference>
<protein>
    <recommendedName>
        <fullName evidence="4 8">Methionyl-tRNA formyltransferase</fullName>
        <ecNumber evidence="3 8">2.1.2.9</ecNumber>
    </recommendedName>
</protein>
<dbReference type="PANTHER" id="PTHR11138:SF5">
    <property type="entry name" value="METHIONYL-TRNA FORMYLTRANSFERASE, MITOCHONDRIAL"/>
    <property type="match status" value="1"/>
</dbReference>